<sequence>HCLKTLWPQRFTKGCWESAENVGMASVRVYTCYKVIYRPGNLGCIGTRLNQLQWKLGARPSGMHVNTLAPSLEFKNGGKGAILTWISYDFSCIYQNTSTDTMI</sequence>
<organism evidence="1 2">
    <name type="scientific">Pleurodeles waltl</name>
    <name type="common">Iberian ribbed newt</name>
    <dbReference type="NCBI Taxonomy" id="8319"/>
    <lineage>
        <taxon>Eukaryota</taxon>
        <taxon>Metazoa</taxon>
        <taxon>Chordata</taxon>
        <taxon>Craniata</taxon>
        <taxon>Vertebrata</taxon>
        <taxon>Euteleostomi</taxon>
        <taxon>Amphibia</taxon>
        <taxon>Batrachia</taxon>
        <taxon>Caudata</taxon>
        <taxon>Salamandroidea</taxon>
        <taxon>Salamandridae</taxon>
        <taxon>Pleurodelinae</taxon>
        <taxon>Pleurodeles</taxon>
    </lineage>
</organism>
<reference evidence="1" key="1">
    <citation type="journal article" date="2022" name="bioRxiv">
        <title>Sequencing and chromosome-scale assembly of the giantPleurodeles waltlgenome.</title>
        <authorList>
            <person name="Brown T."/>
            <person name="Elewa A."/>
            <person name="Iarovenko S."/>
            <person name="Subramanian E."/>
            <person name="Araus A.J."/>
            <person name="Petzold A."/>
            <person name="Susuki M."/>
            <person name="Suzuki K.-i.T."/>
            <person name="Hayashi T."/>
            <person name="Toyoda A."/>
            <person name="Oliveira C."/>
            <person name="Osipova E."/>
            <person name="Leigh N.D."/>
            <person name="Simon A."/>
            <person name="Yun M.H."/>
        </authorList>
    </citation>
    <scope>NUCLEOTIDE SEQUENCE</scope>
    <source>
        <strain evidence="1">20211129_DDA</strain>
        <tissue evidence="1">Liver</tissue>
    </source>
</reference>
<evidence type="ECO:0000313" key="2">
    <source>
        <dbReference type="Proteomes" id="UP001066276"/>
    </source>
</evidence>
<feature type="non-terminal residue" evidence="1">
    <location>
        <position position="1"/>
    </location>
</feature>
<dbReference type="AlphaFoldDB" id="A0AAV7UT84"/>
<name>A0AAV7UT84_PLEWA</name>
<comment type="caution">
    <text evidence="1">The sequence shown here is derived from an EMBL/GenBank/DDBJ whole genome shotgun (WGS) entry which is preliminary data.</text>
</comment>
<evidence type="ECO:0000313" key="1">
    <source>
        <dbReference type="EMBL" id="KAJ1191078.1"/>
    </source>
</evidence>
<gene>
    <name evidence="1" type="ORF">NDU88_000394</name>
</gene>
<keyword evidence="2" id="KW-1185">Reference proteome</keyword>
<dbReference type="Proteomes" id="UP001066276">
    <property type="component" value="Chromosome 2_2"/>
</dbReference>
<protein>
    <submittedName>
        <fullName evidence="1">Uncharacterized protein</fullName>
    </submittedName>
</protein>
<dbReference type="EMBL" id="JANPWB010000004">
    <property type="protein sequence ID" value="KAJ1191078.1"/>
    <property type="molecule type" value="Genomic_DNA"/>
</dbReference>
<proteinExistence type="predicted"/>
<accession>A0AAV7UT84</accession>
<feature type="non-terminal residue" evidence="1">
    <location>
        <position position="103"/>
    </location>
</feature>